<dbReference type="Proteomes" id="UP001153678">
    <property type="component" value="Unassembled WGS sequence"/>
</dbReference>
<gene>
    <name evidence="2" type="ORF">FWILDA_LOCUS7909</name>
</gene>
<evidence type="ECO:0000313" key="2">
    <source>
        <dbReference type="EMBL" id="CAI2177087.1"/>
    </source>
</evidence>
<evidence type="ECO:0000313" key="3">
    <source>
        <dbReference type="Proteomes" id="UP001153678"/>
    </source>
</evidence>
<protein>
    <submittedName>
        <fullName evidence="2">11975_t:CDS:1</fullName>
    </submittedName>
</protein>
<dbReference type="InterPro" id="IPR041726">
    <property type="entry name" value="ACAD10_11_N"/>
</dbReference>
<organism evidence="2 3">
    <name type="scientific">Funneliformis geosporum</name>
    <dbReference type="NCBI Taxonomy" id="1117311"/>
    <lineage>
        <taxon>Eukaryota</taxon>
        <taxon>Fungi</taxon>
        <taxon>Fungi incertae sedis</taxon>
        <taxon>Mucoromycota</taxon>
        <taxon>Glomeromycotina</taxon>
        <taxon>Glomeromycetes</taxon>
        <taxon>Glomerales</taxon>
        <taxon>Glomeraceae</taxon>
        <taxon>Funneliformis</taxon>
    </lineage>
</organism>
<dbReference type="OrthoDB" id="191037at2759"/>
<comment type="caution">
    <text evidence="2">The sequence shown here is derived from an EMBL/GenBank/DDBJ whole genome shotgun (WGS) entry which is preliminary data.</text>
</comment>
<dbReference type="InterPro" id="IPR052898">
    <property type="entry name" value="ACAD10-like"/>
</dbReference>
<dbReference type="CDD" id="cd05154">
    <property type="entry name" value="ACAD10_11_N-like"/>
    <property type="match status" value="1"/>
</dbReference>
<dbReference type="EMBL" id="CAMKVN010001608">
    <property type="protein sequence ID" value="CAI2177087.1"/>
    <property type="molecule type" value="Genomic_DNA"/>
</dbReference>
<dbReference type="SUPFAM" id="SSF56112">
    <property type="entry name" value="Protein kinase-like (PK-like)"/>
    <property type="match status" value="1"/>
</dbReference>
<dbReference type="PANTHER" id="PTHR47829:SF3">
    <property type="entry name" value="AMINOGLYCOSIDE PHOSPHOTRANSFERASE DOMAIN-CONTAINING PROTEIN"/>
    <property type="match status" value="1"/>
</dbReference>
<dbReference type="InterPro" id="IPR011009">
    <property type="entry name" value="Kinase-like_dom_sf"/>
</dbReference>
<dbReference type="Gene3D" id="3.90.1200.10">
    <property type="match status" value="1"/>
</dbReference>
<dbReference type="PANTHER" id="PTHR47829">
    <property type="entry name" value="HYDROLASE, PUTATIVE (AFU_ORTHOLOGUE AFUA_1G12880)-RELATED"/>
    <property type="match status" value="1"/>
</dbReference>
<dbReference type="Gene3D" id="3.30.200.20">
    <property type="entry name" value="Phosphorylase Kinase, domain 1"/>
    <property type="match status" value="1"/>
</dbReference>
<name>A0A9W4WPR9_9GLOM</name>
<keyword evidence="3" id="KW-1185">Reference proteome</keyword>
<dbReference type="AlphaFoldDB" id="A0A9W4WPR9"/>
<sequence length="370" mass="41788">MTKSDNAQGTSAVRLQIDIPKLEQYLSTKISKFKIPLEVRQFKFGQSNPTYLLIDSNKTRYVLRKKPPGALLSSTAHAVEREFRVLDALSKHTDVPVPKVYLLCEDNSIIGTPFYVMEFLEGRIFEDVRLLSLSPEDRHKCWYAVIDTLARLHSVDYKAIGLSNYGKPSGFYSRQIRSLVKVSAAQAAVKDENGNEVGSLPRLEEMISWFKRNEVDDETTIIHGDFKIDNLVFHPTEPRIIGILDWELSTIGHPLSDLANLLMNYYFNFQGGTFVGLLDMPDLPIPSSNELIKTYCAKIGRSYPIPKFEFSIVFSFFRLAVIIQGIAARVARNQASSAEAKTYARLFKPLTIRGLQIIDECGDLSPKSKL</sequence>
<evidence type="ECO:0000259" key="1">
    <source>
        <dbReference type="Pfam" id="PF01636"/>
    </source>
</evidence>
<feature type="domain" description="Aminoglycoside phosphotransferase" evidence="1">
    <location>
        <begin position="38"/>
        <end position="273"/>
    </location>
</feature>
<accession>A0A9W4WPR9</accession>
<proteinExistence type="predicted"/>
<dbReference type="Pfam" id="PF01636">
    <property type="entry name" value="APH"/>
    <property type="match status" value="1"/>
</dbReference>
<reference evidence="2" key="1">
    <citation type="submission" date="2022-08" db="EMBL/GenBank/DDBJ databases">
        <authorList>
            <person name="Kallberg Y."/>
            <person name="Tangrot J."/>
            <person name="Rosling A."/>
        </authorList>
    </citation>
    <scope>NUCLEOTIDE SEQUENCE</scope>
    <source>
        <strain evidence="2">Wild A</strain>
    </source>
</reference>
<dbReference type="InterPro" id="IPR002575">
    <property type="entry name" value="Aminoglycoside_PTrfase"/>
</dbReference>